<proteinExistence type="predicted"/>
<name>A0A2T0SRS1_9ACTN</name>
<feature type="transmembrane region" description="Helical" evidence="1">
    <location>
        <begin position="188"/>
        <end position="207"/>
    </location>
</feature>
<comment type="caution">
    <text evidence="2">The sequence shown here is derived from an EMBL/GenBank/DDBJ whole genome shotgun (WGS) entry which is preliminary data.</text>
</comment>
<organism evidence="2 3">
    <name type="scientific">Geodermatophilus tzadiensis</name>
    <dbReference type="NCBI Taxonomy" id="1137988"/>
    <lineage>
        <taxon>Bacteria</taxon>
        <taxon>Bacillati</taxon>
        <taxon>Actinomycetota</taxon>
        <taxon>Actinomycetes</taxon>
        <taxon>Geodermatophilales</taxon>
        <taxon>Geodermatophilaceae</taxon>
        <taxon>Geodermatophilus</taxon>
    </lineage>
</organism>
<protein>
    <recommendedName>
        <fullName evidence="4">Integral membrane protein</fullName>
    </recommendedName>
</protein>
<feature type="transmembrane region" description="Helical" evidence="1">
    <location>
        <begin position="99"/>
        <end position="122"/>
    </location>
</feature>
<evidence type="ECO:0000256" key="1">
    <source>
        <dbReference type="SAM" id="Phobius"/>
    </source>
</evidence>
<gene>
    <name evidence="2" type="ORF">LY71_12634</name>
</gene>
<evidence type="ECO:0000313" key="2">
    <source>
        <dbReference type="EMBL" id="PRY36073.1"/>
    </source>
</evidence>
<keyword evidence="3" id="KW-1185">Reference proteome</keyword>
<evidence type="ECO:0000313" key="3">
    <source>
        <dbReference type="Proteomes" id="UP000239210"/>
    </source>
</evidence>
<reference evidence="2 3" key="1">
    <citation type="submission" date="2018-03" db="EMBL/GenBank/DDBJ databases">
        <title>Genomic Encyclopedia of Archaeal and Bacterial Type Strains, Phase II (KMG-II): from individual species to whole genera.</title>
        <authorList>
            <person name="Goeker M."/>
        </authorList>
    </citation>
    <scope>NUCLEOTIDE SEQUENCE [LARGE SCALE GENOMIC DNA]</scope>
    <source>
        <strain evidence="2 3">DSM 45416</strain>
    </source>
</reference>
<evidence type="ECO:0008006" key="4">
    <source>
        <dbReference type="Google" id="ProtNLM"/>
    </source>
</evidence>
<accession>A0A2T0SRS1</accession>
<keyword evidence="1" id="KW-0812">Transmembrane</keyword>
<dbReference type="Proteomes" id="UP000239210">
    <property type="component" value="Unassembled WGS sequence"/>
</dbReference>
<keyword evidence="1" id="KW-0472">Membrane</keyword>
<dbReference type="RefSeq" id="WP_245888250.1">
    <property type="nucleotide sequence ID" value="NZ_PVTG01000026.1"/>
</dbReference>
<feature type="transmembrane region" description="Helical" evidence="1">
    <location>
        <begin position="134"/>
        <end position="152"/>
    </location>
</feature>
<feature type="transmembrane region" description="Helical" evidence="1">
    <location>
        <begin position="32"/>
        <end position="51"/>
    </location>
</feature>
<dbReference type="EMBL" id="PVTG01000026">
    <property type="protein sequence ID" value="PRY36073.1"/>
    <property type="molecule type" value="Genomic_DNA"/>
</dbReference>
<sequence length="259" mass="27838">MDPQRVDPQRVDLVGTDLDPGLLPVLSGRRELVAWLVLGFLVAFLVTRFVTHAIRTGRGPFRDASVGGVHVHHEVYGIFLLLGTGTAEFAWRPDGAGGALLAVLFGTGAALTLDEFALWLHLEDVYWSREGRSSVDAVLIALVVGVMLLVGANPFDADDARGEGVFALTLLVHVAAALVAVLKGRVVLGVVGVFVPFVALVGAVRLARPASPWARWRYPEGSAHRARSLRRFPPGRRNRWDALVDLFAAVPPPAPATAR</sequence>
<feature type="transmembrane region" description="Helical" evidence="1">
    <location>
        <begin position="164"/>
        <end position="182"/>
    </location>
</feature>
<keyword evidence="1" id="KW-1133">Transmembrane helix</keyword>
<dbReference type="AlphaFoldDB" id="A0A2T0SRS1"/>